<proteinExistence type="predicted"/>
<feature type="non-terminal residue" evidence="1">
    <location>
        <position position="1"/>
    </location>
</feature>
<gene>
    <name evidence="1" type="ORF">IscW_ISCW007060</name>
</gene>
<dbReference type="PaxDb" id="6945-B7PRP9"/>
<dbReference type="AlphaFoldDB" id="B7PRP9"/>
<dbReference type="VEuPathDB" id="VectorBase:ISCI004094"/>
<sequence length="100" mass="11195">IFHKTLSILAFQMSGKELEKNLYHDRHHMSALSIKDVEGRLERGVLSKVLKIEPLLLNVSSENGNIAHKVTKIENADNYEHDYTGKTDAASISCAVSFKV</sequence>
<organism>
    <name type="scientific">Ixodes scapularis</name>
    <name type="common">Black-legged tick</name>
    <name type="synonym">Deer tick</name>
    <dbReference type="NCBI Taxonomy" id="6945"/>
    <lineage>
        <taxon>Eukaryota</taxon>
        <taxon>Metazoa</taxon>
        <taxon>Ecdysozoa</taxon>
        <taxon>Arthropoda</taxon>
        <taxon>Chelicerata</taxon>
        <taxon>Arachnida</taxon>
        <taxon>Acari</taxon>
        <taxon>Parasitiformes</taxon>
        <taxon>Ixodida</taxon>
        <taxon>Ixodoidea</taxon>
        <taxon>Ixodidae</taxon>
        <taxon>Ixodinae</taxon>
        <taxon>Ixodes</taxon>
    </lineage>
</organism>
<name>B7PRP9_IXOSC</name>
<dbReference type="EMBL" id="DS774224">
    <property type="protein sequence ID" value="EEC09271.1"/>
    <property type="molecule type" value="Genomic_DNA"/>
</dbReference>
<feature type="non-terminal residue" evidence="1">
    <location>
        <position position="100"/>
    </location>
</feature>
<protein>
    <submittedName>
        <fullName evidence="1">Uncharacterized protein</fullName>
    </submittedName>
</protein>
<accession>B7PRP9</accession>
<dbReference type="PhylomeDB" id="B7PRP9"/>
<evidence type="ECO:0000313" key="1">
    <source>
        <dbReference type="EMBL" id="EEC09271.1"/>
    </source>
</evidence>
<dbReference type="HOGENOM" id="CLU_181751_0_0_1"/>
<reference evidence="1" key="1">
    <citation type="submission" date="2008-03" db="EMBL/GenBank/DDBJ databases">
        <title>Annotation of Ixodes scapularis.</title>
        <authorList>
            <consortium name="Ixodes scapularis Genome Project Consortium"/>
            <person name="Caler E."/>
            <person name="Hannick L.I."/>
            <person name="Bidwell S."/>
            <person name="Joardar V."/>
            <person name="Thiagarajan M."/>
            <person name="Amedeo P."/>
            <person name="Galinsky K.J."/>
            <person name="Schobel S."/>
            <person name="Inman J."/>
            <person name="Hostetler J."/>
            <person name="Miller J."/>
            <person name="Hammond M."/>
            <person name="Megy K."/>
            <person name="Lawson D."/>
            <person name="Kodira C."/>
            <person name="Sutton G."/>
            <person name="Meyer J."/>
            <person name="Hill C.A."/>
            <person name="Birren B."/>
            <person name="Nene V."/>
            <person name="Collins F."/>
            <person name="Alarcon-Chaidez F."/>
            <person name="Wikel S."/>
            <person name="Strausberg R."/>
        </authorList>
    </citation>
    <scope>NUCLEOTIDE SEQUENCE [LARGE SCALE GENOMIC DNA]</scope>
    <source>
        <strain evidence="1">Wikel colony</strain>
    </source>
</reference>
<dbReference type="VEuPathDB" id="VectorBase:ISCW007060"/>